<keyword evidence="6" id="KW-0732">Signal</keyword>
<dbReference type="AlphaFoldDB" id="A0A8H3LKE7"/>
<evidence type="ECO:0000313" key="9">
    <source>
        <dbReference type="Proteomes" id="UP000615446"/>
    </source>
</evidence>
<feature type="signal peptide" evidence="6">
    <location>
        <begin position="1"/>
        <end position="22"/>
    </location>
</feature>
<gene>
    <name evidence="8" type="ORF">RCL2_001451800</name>
</gene>
<comment type="caution">
    <text evidence="8">The sequence shown here is derived from an EMBL/GenBank/DDBJ whole genome shotgun (WGS) entry which is preliminary data.</text>
</comment>
<feature type="domain" description="Ion transport" evidence="7">
    <location>
        <begin position="1"/>
        <end position="130"/>
    </location>
</feature>
<evidence type="ECO:0000256" key="3">
    <source>
        <dbReference type="ARBA" id="ARBA00022989"/>
    </source>
</evidence>
<evidence type="ECO:0000256" key="5">
    <source>
        <dbReference type="SAM" id="Phobius"/>
    </source>
</evidence>
<keyword evidence="3 5" id="KW-1133">Transmembrane helix</keyword>
<accession>A0A8H3LKE7</accession>
<protein>
    <recommendedName>
        <fullName evidence="7">Ion transport domain-containing protein</fullName>
    </recommendedName>
</protein>
<dbReference type="Proteomes" id="UP000615446">
    <property type="component" value="Unassembled WGS sequence"/>
</dbReference>
<comment type="subcellular location">
    <subcellularLocation>
        <location evidence="1">Membrane</location>
        <topology evidence="1">Multi-pass membrane protein</topology>
    </subcellularLocation>
</comment>
<feature type="chain" id="PRO_5034223252" description="Ion transport domain-containing protein" evidence="6">
    <location>
        <begin position="23"/>
        <end position="209"/>
    </location>
</feature>
<evidence type="ECO:0000256" key="2">
    <source>
        <dbReference type="ARBA" id="ARBA00022692"/>
    </source>
</evidence>
<evidence type="ECO:0000256" key="1">
    <source>
        <dbReference type="ARBA" id="ARBA00004141"/>
    </source>
</evidence>
<proteinExistence type="predicted"/>
<dbReference type="InterPro" id="IPR005821">
    <property type="entry name" value="Ion_trans_dom"/>
</dbReference>
<dbReference type="EMBL" id="BLAL01000169">
    <property type="protein sequence ID" value="GES87526.1"/>
    <property type="molecule type" value="Genomic_DNA"/>
</dbReference>
<feature type="transmembrane region" description="Helical" evidence="5">
    <location>
        <begin position="102"/>
        <end position="125"/>
    </location>
</feature>
<organism evidence="8 9">
    <name type="scientific">Rhizophagus clarus</name>
    <dbReference type="NCBI Taxonomy" id="94130"/>
    <lineage>
        <taxon>Eukaryota</taxon>
        <taxon>Fungi</taxon>
        <taxon>Fungi incertae sedis</taxon>
        <taxon>Mucoromycota</taxon>
        <taxon>Glomeromycotina</taxon>
        <taxon>Glomeromycetes</taxon>
        <taxon>Glomerales</taxon>
        <taxon>Glomeraceae</taxon>
        <taxon>Rhizophagus</taxon>
    </lineage>
</organism>
<evidence type="ECO:0000256" key="4">
    <source>
        <dbReference type="ARBA" id="ARBA00023136"/>
    </source>
</evidence>
<name>A0A8H3LKE7_9GLOM</name>
<dbReference type="OrthoDB" id="2352140at2759"/>
<feature type="transmembrane region" description="Helical" evidence="5">
    <location>
        <begin position="69"/>
        <end position="90"/>
    </location>
</feature>
<sequence length="209" mass="24387">MMILFSFAVAFHILLSPKLSYSLDELVINDDPNNPWNLIPTFKIFENGTSDSLNSNFFILQNPDENTNMFTILFTSFFAICLLITGDTSSLSNWPYEKNPSLVILIGLLIVIIIIFMLNVFIALFSEVIKDDDVQALYWKMMAEVISEIELFYLLPFQRRWQKWFPEVFVSLGEAQIEIEKLINEGNWNINEFPEMKQNLLNKLKIQQK</sequence>
<evidence type="ECO:0000313" key="8">
    <source>
        <dbReference type="EMBL" id="GES87526.1"/>
    </source>
</evidence>
<reference evidence="8" key="1">
    <citation type="submission" date="2019-10" db="EMBL/GenBank/DDBJ databases">
        <title>Conservation and host-specific expression of non-tandemly repeated heterogenous ribosome RNA gene in arbuscular mycorrhizal fungi.</title>
        <authorList>
            <person name="Maeda T."/>
            <person name="Kobayashi Y."/>
            <person name="Nakagawa T."/>
            <person name="Ezawa T."/>
            <person name="Yamaguchi K."/>
            <person name="Bino T."/>
            <person name="Nishimoto Y."/>
            <person name="Shigenobu S."/>
            <person name="Kawaguchi M."/>
        </authorList>
    </citation>
    <scope>NUCLEOTIDE SEQUENCE</scope>
    <source>
        <strain evidence="8">HR1</strain>
    </source>
</reference>
<keyword evidence="2 5" id="KW-0812">Transmembrane</keyword>
<keyword evidence="4 5" id="KW-0472">Membrane</keyword>
<evidence type="ECO:0000259" key="7">
    <source>
        <dbReference type="Pfam" id="PF00520"/>
    </source>
</evidence>
<evidence type="ECO:0000256" key="6">
    <source>
        <dbReference type="SAM" id="SignalP"/>
    </source>
</evidence>
<dbReference type="Pfam" id="PF00520">
    <property type="entry name" value="Ion_trans"/>
    <property type="match status" value="1"/>
</dbReference>